<proteinExistence type="predicted"/>
<dbReference type="Gene3D" id="3.40.50.150">
    <property type="entry name" value="Vaccinia Virus protein VP39"/>
    <property type="match status" value="1"/>
</dbReference>
<dbReference type="EMBL" id="MSTQ01000029">
    <property type="protein sequence ID" value="OLT98992.1"/>
    <property type="molecule type" value="Genomic_DNA"/>
</dbReference>
<dbReference type="PANTHER" id="PTHR18895:SF74">
    <property type="entry name" value="MTRF1L RELEASE FACTOR GLUTAMINE METHYLTRANSFERASE"/>
    <property type="match status" value="1"/>
</dbReference>
<dbReference type="PANTHER" id="PTHR18895">
    <property type="entry name" value="HEMK METHYLTRANSFERASE"/>
    <property type="match status" value="1"/>
</dbReference>
<evidence type="ECO:0000313" key="7">
    <source>
        <dbReference type="EMBL" id="SDP58400.1"/>
    </source>
</evidence>
<dbReference type="InterPro" id="IPR029063">
    <property type="entry name" value="SAM-dependent_MTases_sf"/>
</dbReference>
<evidence type="ECO:0000256" key="3">
    <source>
        <dbReference type="ARBA" id="ARBA00022691"/>
    </source>
</evidence>
<dbReference type="GO" id="GO:0003676">
    <property type="term" value="F:nucleic acid binding"/>
    <property type="evidence" value="ECO:0007669"/>
    <property type="project" value="InterPro"/>
</dbReference>
<dbReference type="CDD" id="cd02440">
    <property type="entry name" value="AdoMet_MTases"/>
    <property type="match status" value="1"/>
</dbReference>
<reference evidence="8" key="2">
    <citation type="submission" date="2017-01" db="EMBL/GenBank/DDBJ databases">
        <authorList>
            <person name="Poblete-Castro I."/>
        </authorList>
    </citation>
    <scope>NUCLEOTIDE SEQUENCE [LARGE SCALE GENOMIC DNA]</scope>
    <source>
        <strain evidence="8">DSM 18361 / CCUG 53116 / MT1</strain>
    </source>
</reference>
<evidence type="ECO:0000313" key="10">
    <source>
        <dbReference type="Proteomes" id="UP000460142"/>
    </source>
</evidence>
<organism evidence="7 9">
    <name type="scientific">Pseudomonas reinekei</name>
    <dbReference type="NCBI Taxonomy" id="395598"/>
    <lineage>
        <taxon>Bacteria</taxon>
        <taxon>Pseudomonadati</taxon>
        <taxon>Pseudomonadota</taxon>
        <taxon>Gammaproteobacteria</taxon>
        <taxon>Pseudomonadales</taxon>
        <taxon>Pseudomonadaceae</taxon>
        <taxon>Pseudomonas</taxon>
    </lineage>
</organism>
<evidence type="ECO:0000259" key="4">
    <source>
        <dbReference type="Pfam" id="PF05175"/>
    </source>
</evidence>
<dbReference type="PROSITE" id="PS00092">
    <property type="entry name" value="N6_MTASE"/>
    <property type="match status" value="1"/>
</dbReference>
<keyword evidence="3" id="KW-0949">S-adenosyl-L-methionine</keyword>
<dbReference type="Pfam" id="PF05175">
    <property type="entry name" value="MTS"/>
    <property type="match status" value="1"/>
</dbReference>
<evidence type="ECO:0000256" key="1">
    <source>
        <dbReference type="ARBA" id="ARBA00022603"/>
    </source>
</evidence>
<dbReference type="Proteomes" id="UP000186756">
    <property type="component" value="Unassembled WGS sequence"/>
</dbReference>
<dbReference type="InterPro" id="IPR050320">
    <property type="entry name" value="N5-glutamine_MTase"/>
</dbReference>
<evidence type="ECO:0000313" key="8">
    <source>
        <dbReference type="Proteomes" id="UP000186756"/>
    </source>
</evidence>
<keyword evidence="2 7" id="KW-0808">Transferase</keyword>
<evidence type="ECO:0000313" key="5">
    <source>
        <dbReference type="EMBL" id="KAB0481798.1"/>
    </source>
</evidence>
<dbReference type="InterPro" id="IPR002052">
    <property type="entry name" value="DNA_methylase_N6_adenine_CS"/>
</dbReference>
<dbReference type="InterPro" id="IPR007848">
    <property type="entry name" value="Small_mtfrase_dom"/>
</dbReference>
<sequence>MSKQPIADQAMLALGRHLFSKDYCFITPTPATHDRVYQRFTPPLARNLRDVFGWSMPFDHTLFTREMLAGLEQAEVVERDGPLWRSTVRWSSLDGMLFAHSAYPTSQADAVFFGPDSYRFAQMIDAHLQQRFEPVRRAVDIGCGAGVGALVVARAHPSADVLAVDINPRALRLSAVNAELAGVDNISVYQSDILGSVEGEFDLIVANPPYMNDSQQRAYRHGGGALGEALSLRIVRESLPRLHKNGSLVLYTGVAMVEGRDPFLEAIQSMLADHAVGWTYRELDPDVFGEELLKPGYERVERIAVVALTVTRRHQAQCRSMVAPGTVAVCGIGGANG</sequence>
<gene>
    <name evidence="6" type="ORF">BVK86_27895</name>
    <name evidence="5" type="ORF">F7R15_24685</name>
    <name evidence="7" type="ORF">SAMN04490202_4986</name>
</gene>
<dbReference type="GO" id="GO:0032259">
    <property type="term" value="P:methylation"/>
    <property type="evidence" value="ECO:0007669"/>
    <property type="project" value="UniProtKB-KW"/>
</dbReference>
<protein>
    <submittedName>
        <fullName evidence="5 6">SAM-dependent methyltransferase</fullName>
    </submittedName>
    <submittedName>
        <fullName evidence="7">Methyltransferase small domain-containing protein</fullName>
    </submittedName>
</protein>
<dbReference type="Proteomes" id="UP000198549">
    <property type="component" value="Chromosome I"/>
</dbReference>
<name>A0A1H0TXA3_PSERE</name>
<dbReference type="SUPFAM" id="SSF53335">
    <property type="entry name" value="S-adenosyl-L-methionine-dependent methyltransferases"/>
    <property type="match status" value="1"/>
</dbReference>
<dbReference type="RefSeq" id="WP_075949448.1">
    <property type="nucleotide sequence ID" value="NZ_LT629709.1"/>
</dbReference>
<evidence type="ECO:0000313" key="9">
    <source>
        <dbReference type="Proteomes" id="UP000198549"/>
    </source>
</evidence>
<reference evidence="7 9" key="1">
    <citation type="submission" date="2016-10" db="EMBL/GenBank/DDBJ databases">
        <authorList>
            <person name="de Groot N.N."/>
        </authorList>
    </citation>
    <scope>NUCLEOTIDE SEQUENCE [LARGE SCALE GENOMIC DNA]</scope>
    <source>
        <strain evidence="7 9">BS3776</strain>
    </source>
</reference>
<accession>A0A1H0TXA3</accession>
<reference evidence="6" key="3">
    <citation type="submission" date="2017-01" db="EMBL/GenBank/DDBJ databases">
        <authorList>
            <person name="Mah S.A."/>
            <person name="Swanson W.J."/>
            <person name="Moy G.W."/>
            <person name="Vacquier V.D."/>
        </authorList>
    </citation>
    <scope>NUCLEOTIDE SEQUENCE [LARGE SCALE GENOMIC DNA]</scope>
    <source>
        <strain evidence="6">MT1</strain>
    </source>
</reference>
<evidence type="ECO:0000256" key="2">
    <source>
        <dbReference type="ARBA" id="ARBA00022679"/>
    </source>
</evidence>
<dbReference type="Proteomes" id="UP000460142">
    <property type="component" value="Unassembled WGS sequence"/>
</dbReference>
<dbReference type="GO" id="GO:0036009">
    <property type="term" value="F:protein-glutamine N-methyltransferase activity"/>
    <property type="evidence" value="ECO:0007669"/>
    <property type="project" value="TreeGrafter"/>
</dbReference>
<reference evidence="5 10" key="4">
    <citation type="submission" date="2019-09" db="EMBL/GenBank/DDBJ databases">
        <title>Draft genome sequences of 48 bacterial type strains from the CCUG.</title>
        <authorList>
            <person name="Tunovic T."/>
            <person name="Pineiro-Iglesias B."/>
            <person name="Unosson C."/>
            <person name="Inganas E."/>
            <person name="Ohlen M."/>
            <person name="Cardew S."/>
            <person name="Jensie-Markopoulos S."/>
            <person name="Salva-Serra F."/>
            <person name="Jaen-Luchoro D."/>
            <person name="Karlsson R."/>
            <person name="Svensson-Stadler L."/>
            <person name="Chun J."/>
            <person name="Moore E."/>
        </authorList>
    </citation>
    <scope>NUCLEOTIDE SEQUENCE [LARGE SCALE GENOMIC DNA]</scope>
    <source>
        <strain evidence="5 10">CCUG 53116</strain>
    </source>
</reference>
<dbReference type="AlphaFoldDB" id="A0A1H0TXA3"/>
<keyword evidence="1 7" id="KW-0489">Methyltransferase</keyword>
<dbReference type="EMBL" id="VZPS01000022">
    <property type="protein sequence ID" value="KAB0481798.1"/>
    <property type="molecule type" value="Genomic_DNA"/>
</dbReference>
<dbReference type="EMBL" id="LT629709">
    <property type="protein sequence ID" value="SDP58400.1"/>
    <property type="molecule type" value="Genomic_DNA"/>
</dbReference>
<feature type="domain" description="Methyltransferase small" evidence="4">
    <location>
        <begin position="127"/>
        <end position="250"/>
    </location>
</feature>
<evidence type="ECO:0000313" key="6">
    <source>
        <dbReference type="EMBL" id="OLT98992.1"/>
    </source>
</evidence>
<keyword evidence="8" id="KW-1185">Reference proteome</keyword>
<dbReference type="OrthoDB" id="5383291at2"/>